<organism evidence="1 2">
    <name type="scientific">Fusarium decemcellulare</name>
    <dbReference type="NCBI Taxonomy" id="57161"/>
    <lineage>
        <taxon>Eukaryota</taxon>
        <taxon>Fungi</taxon>
        <taxon>Dikarya</taxon>
        <taxon>Ascomycota</taxon>
        <taxon>Pezizomycotina</taxon>
        <taxon>Sordariomycetes</taxon>
        <taxon>Hypocreomycetidae</taxon>
        <taxon>Hypocreales</taxon>
        <taxon>Nectriaceae</taxon>
        <taxon>Fusarium</taxon>
        <taxon>Fusarium decemcellulare species complex</taxon>
    </lineage>
</organism>
<comment type="caution">
    <text evidence="1">The sequence shown here is derived from an EMBL/GenBank/DDBJ whole genome shotgun (WGS) entry which is preliminary data.</text>
</comment>
<keyword evidence="2" id="KW-1185">Reference proteome</keyword>
<protein>
    <submittedName>
        <fullName evidence="1">Uncharacterized protein</fullName>
    </submittedName>
</protein>
<gene>
    <name evidence="1" type="ORF">NM208_g4170</name>
</gene>
<dbReference type="EMBL" id="JANRMS010000302">
    <property type="protein sequence ID" value="KAJ3542305.1"/>
    <property type="molecule type" value="Genomic_DNA"/>
</dbReference>
<accession>A0ACC1SLL8</accession>
<evidence type="ECO:0000313" key="1">
    <source>
        <dbReference type="EMBL" id="KAJ3542305.1"/>
    </source>
</evidence>
<sequence length="744" mass="81744">MAETAVAIMSRLPVGLPDGPSAAPLTRTQWHTLMAIMDTFIPSCRVSGPSRDAIILDSAEYDAMTKRLGRTITLDLSDTANFDAFLAEKPSDMPLFQDILVRLVAGFSDDRLSTLRNVLFLLDKWAATLPFTGGFTPFSRLSIEDRTRVLNSWRTSSIATFRVLFKQLSTIAKHVYLRSSHLFDQLTGFPSAPSDWHAVDSHPFEFIDLGTASDPVQLETDVVVVGSGCGAGVVSRTVAAAGHRIIVLDKGYHFKTPELPMDDSEAFFHLFEQGGLISSEDGSITVTAGSCFGGGGTINWSASLQTQSTVRNEWADERGLTFFKSSEFQTHLDSVCEHMGVSDEFIRHNHGNLTLLEGARRLGYNAHPVPQNTGRCEHHDGHCSMGCWRGEKRGPVNGWFPDAAKCGAKFMEGFKVERVLFKKQRGKQVTCGVVGAWTPRKNKSVSPITVTIRAKRVIISAGSLWSPVILTKSKIKNKHIGRNLHLHPTTFVAGVFKQETRPWEGGILTSVVTSLDNMDGKGHGSKLERVSMIPSMSLPWLNWTSGRDYKTLLAKYSHTEVLIAITRDRESGQIVLDSTQDRPRVAYTPSKFDTHNNLMGMLALAKILYIQGAQEIHPALPGLEPFIRPEDESQSSVNDSGGITNKEFQAWLKKMEVHGNKTPDTPYASAHQMSSCRMSTSASEGVVDEFGKVWGCEGLYVADASILPSATGVNPMVTIMAVCERIGLVIAKDMAVEKQEMARI</sequence>
<dbReference type="Proteomes" id="UP001148629">
    <property type="component" value="Unassembled WGS sequence"/>
</dbReference>
<reference evidence="1" key="1">
    <citation type="submission" date="2022-08" db="EMBL/GenBank/DDBJ databases">
        <title>Genome Sequence of Fusarium decemcellulare.</title>
        <authorList>
            <person name="Buettner E."/>
        </authorList>
    </citation>
    <scope>NUCLEOTIDE SEQUENCE</scope>
    <source>
        <strain evidence="1">Babe19</strain>
    </source>
</reference>
<evidence type="ECO:0000313" key="2">
    <source>
        <dbReference type="Proteomes" id="UP001148629"/>
    </source>
</evidence>
<name>A0ACC1SLL8_9HYPO</name>
<proteinExistence type="predicted"/>